<proteinExistence type="predicted"/>
<sequence>MEKTPDEIYSLYENLSENSRDQASFELYDRDKKRGIYELHHDDDSKLRNEVNQINQRLEKIDLLIDNIRKPFNPQLNSNSTCPMPASGSEAQSGSSREQGLERLGPIGARVRHSPSTSPVASRLWGKESSVKISSTRFTEHYY</sequence>
<feature type="compositionally biased region" description="Polar residues" evidence="1">
    <location>
        <begin position="89"/>
        <end position="98"/>
    </location>
</feature>
<evidence type="ECO:0000313" key="3">
    <source>
        <dbReference type="Proteomes" id="UP001189122"/>
    </source>
</evidence>
<name>A0ABN7E936_SPIIN</name>
<evidence type="ECO:0000313" key="2">
    <source>
        <dbReference type="EMBL" id="CAA6674373.1"/>
    </source>
</evidence>
<protein>
    <submittedName>
        <fullName evidence="2">Uncharacterized protein</fullName>
    </submittedName>
</protein>
<evidence type="ECO:0000256" key="1">
    <source>
        <dbReference type="SAM" id="MobiDB-lite"/>
    </source>
</evidence>
<accession>A0ABN7E936</accession>
<comment type="caution">
    <text evidence="2">The sequence shown here is derived from an EMBL/GenBank/DDBJ whole genome shotgun (WGS) entry which is preliminary data.</text>
</comment>
<keyword evidence="3" id="KW-1185">Reference proteome</keyword>
<feature type="region of interest" description="Disordered" evidence="1">
    <location>
        <begin position="74"/>
        <end position="127"/>
    </location>
</feature>
<dbReference type="EMBL" id="CACRZD030000104">
    <property type="protein sequence ID" value="CAA6674373.1"/>
    <property type="molecule type" value="Genomic_DNA"/>
</dbReference>
<reference evidence="3" key="1">
    <citation type="journal article" date="2020" name="Sci. Rep.">
        <title>Chromosome-scale genome assembly for the duckweed Spirodela intermedia, integrating cytogenetic maps, PacBio and Oxford Nanopore libraries.</title>
        <authorList>
            <person name="Hoang P.T.N."/>
            <person name="Fiebig A."/>
            <person name="Novak P."/>
            <person name="Macas J."/>
            <person name="Cao H.X."/>
            <person name="Stepanenko A."/>
            <person name="Chen G."/>
            <person name="Borisjuk N."/>
            <person name="Scholz U."/>
            <person name="Schubert I."/>
        </authorList>
    </citation>
    <scope>NUCLEOTIDE SEQUENCE [LARGE SCALE GENOMIC DNA]</scope>
</reference>
<dbReference type="Proteomes" id="UP001189122">
    <property type="component" value="Unassembled WGS sequence"/>
</dbReference>
<organism evidence="2 3">
    <name type="scientific">Spirodela intermedia</name>
    <name type="common">Intermediate duckweed</name>
    <dbReference type="NCBI Taxonomy" id="51605"/>
    <lineage>
        <taxon>Eukaryota</taxon>
        <taxon>Viridiplantae</taxon>
        <taxon>Streptophyta</taxon>
        <taxon>Embryophyta</taxon>
        <taxon>Tracheophyta</taxon>
        <taxon>Spermatophyta</taxon>
        <taxon>Magnoliopsida</taxon>
        <taxon>Liliopsida</taxon>
        <taxon>Araceae</taxon>
        <taxon>Lemnoideae</taxon>
        <taxon>Spirodela</taxon>
    </lineage>
</organism>
<gene>
    <name evidence="2" type="ORF">SI7747_UN020731</name>
</gene>